<dbReference type="EMBL" id="NXLW01000018">
    <property type="protein sequence ID" value="RDU70613.1"/>
    <property type="molecule type" value="Genomic_DNA"/>
</dbReference>
<dbReference type="SUPFAM" id="SSF47336">
    <property type="entry name" value="ACP-like"/>
    <property type="match status" value="1"/>
</dbReference>
<sequence>MDIQQRVIKVIEELRPDIELQKALNENNNLAFIEDGIFDSFDIISLVSALDKEFTISIDGSKIIAENFNTLENIVLLVAQSYGDSSS</sequence>
<comment type="caution">
    <text evidence="2">The sequence shown here is derived from an EMBL/GenBank/DDBJ whole genome shotgun (WGS) entry which is preliminary data.</text>
</comment>
<protein>
    <submittedName>
        <fullName evidence="2">Acyl carrier protein</fullName>
    </submittedName>
</protein>
<keyword evidence="3" id="KW-1185">Reference proteome</keyword>
<evidence type="ECO:0000313" key="2">
    <source>
        <dbReference type="EMBL" id="RDU70613.1"/>
    </source>
</evidence>
<accession>A0A3D8IZU8</accession>
<evidence type="ECO:0000313" key="3">
    <source>
        <dbReference type="Proteomes" id="UP000256424"/>
    </source>
</evidence>
<dbReference type="Proteomes" id="UP000256424">
    <property type="component" value="Unassembled WGS sequence"/>
</dbReference>
<dbReference type="AlphaFoldDB" id="A0A3D8IZU8"/>
<organism evidence="2 3">
    <name type="scientific">Helicobacter aurati</name>
    <dbReference type="NCBI Taxonomy" id="137778"/>
    <lineage>
        <taxon>Bacteria</taxon>
        <taxon>Pseudomonadati</taxon>
        <taxon>Campylobacterota</taxon>
        <taxon>Epsilonproteobacteria</taxon>
        <taxon>Campylobacterales</taxon>
        <taxon>Helicobacteraceae</taxon>
        <taxon>Helicobacter</taxon>
    </lineage>
</organism>
<feature type="domain" description="Carrier" evidence="1">
    <location>
        <begin position="1"/>
        <end position="82"/>
    </location>
</feature>
<dbReference type="InterPro" id="IPR036736">
    <property type="entry name" value="ACP-like_sf"/>
</dbReference>
<dbReference type="PROSITE" id="PS50075">
    <property type="entry name" value="CARRIER"/>
    <property type="match status" value="1"/>
</dbReference>
<evidence type="ECO:0000259" key="1">
    <source>
        <dbReference type="PROSITE" id="PS50075"/>
    </source>
</evidence>
<dbReference type="InterPro" id="IPR009081">
    <property type="entry name" value="PP-bd_ACP"/>
</dbReference>
<name>A0A3D8IZU8_9HELI</name>
<proteinExistence type="predicted"/>
<gene>
    <name evidence="2" type="ORF">CQA66_07825</name>
</gene>
<dbReference type="Gene3D" id="1.10.1200.10">
    <property type="entry name" value="ACP-like"/>
    <property type="match status" value="1"/>
</dbReference>
<dbReference type="RefSeq" id="WP_115582589.1">
    <property type="nucleotide sequence ID" value="NZ_NXLW01000018.1"/>
</dbReference>
<reference evidence="2 3" key="1">
    <citation type="submission" date="2018-04" db="EMBL/GenBank/DDBJ databases">
        <title>Novel Campyloabacter and Helicobacter Species and Strains.</title>
        <authorList>
            <person name="Mannion A.J."/>
            <person name="Shen Z."/>
            <person name="Fox J.G."/>
        </authorList>
    </citation>
    <scope>NUCLEOTIDE SEQUENCE [LARGE SCALE GENOMIC DNA]</scope>
    <source>
        <strain evidence="2 3">MIT 97-5075</strain>
    </source>
</reference>